<dbReference type="GO" id="GO:0034198">
    <property type="term" value="P:cellular response to amino acid starvation"/>
    <property type="evidence" value="ECO:0007669"/>
    <property type="project" value="TreeGrafter"/>
</dbReference>
<gene>
    <name evidence="2" type="ORF">THAOC_15840</name>
</gene>
<organism evidence="2 3">
    <name type="scientific">Thalassiosira oceanica</name>
    <name type="common">Marine diatom</name>
    <dbReference type="NCBI Taxonomy" id="159749"/>
    <lineage>
        <taxon>Eukaryota</taxon>
        <taxon>Sar</taxon>
        <taxon>Stramenopiles</taxon>
        <taxon>Ochrophyta</taxon>
        <taxon>Bacillariophyta</taxon>
        <taxon>Coscinodiscophyceae</taxon>
        <taxon>Thalassiosirophycidae</taxon>
        <taxon>Thalassiosirales</taxon>
        <taxon>Thalassiosiraceae</taxon>
        <taxon>Thalassiosira</taxon>
    </lineage>
</organism>
<dbReference type="GO" id="GO:1904262">
    <property type="term" value="P:negative regulation of TORC1 signaling"/>
    <property type="evidence" value="ECO:0007669"/>
    <property type="project" value="TreeGrafter"/>
</dbReference>
<dbReference type="EMBL" id="AGNL01018212">
    <property type="protein sequence ID" value="EJK63497.1"/>
    <property type="molecule type" value="Genomic_DNA"/>
</dbReference>
<evidence type="ECO:0000313" key="3">
    <source>
        <dbReference type="Proteomes" id="UP000266841"/>
    </source>
</evidence>
<feature type="region of interest" description="Disordered" evidence="1">
    <location>
        <begin position="276"/>
        <end position="308"/>
    </location>
</feature>
<dbReference type="eggNOG" id="ENOG502SN6C">
    <property type="taxonomic scope" value="Eukaryota"/>
</dbReference>
<comment type="caution">
    <text evidence="2">The sequence shown here is derived from an EMBL/GenBank/DDBJ whole genome shotgun (WGS) entry which is preliminary data.</text>
</comment>
<dbReference type="GO" id="GO:1990130">
    <property type="term" value="C:GATOR1 complex"/>
    <property type="evidence" value="ECO:0007669"/>
    <property type="project" value="TreeGrafter"/>
</dbReference>
<feature type="region of interest" description="Disordered" evidence="1">
    <location>
        <begin position="133"/>
        <end position="154"/>
    </location>
</feature>
<evidence type="ECO:0008006" key="4">
    <source>
        <dbReference type="Google" id="ProtNLM"/>
    </source>
</evidence>
<keyword evidence="3" id="KW-1185">Reference proteome</keyword>
<dbReference type="PANTHER" id="PTHR13153">
    <property type="entry name" value="CGTHBA PROTEIN -14 GENE PROTEIN"/>
    <property type="match status" value="1"/>
</dbReference>
<feature type="region of interest" description="Disordered" evidence="1">
    <location>
        <begin position="214"/>
        <end position="259"/>
    </location>
</feature>
<feature type="region of interest" description="Disordered" evidence="1">
    <location>
        <begin position="34"/>
        <end position="81"/>
    </location>
</feature>
<dbReference type="OMA" id="DEDIFFR"/>
<dbReference type="InterPro" id="IPR005365">
    <property type="entry name" value="Npr3"/>
</dbReference>
<protein>
    <recommendedName>
        <fullName evidence="4">Nitrogen permease regulator 3</fullName>
    </recommendedName>
</protein>
<dbReference type="PANTHER" id="PTHR13153:SF5">
    <property type="entry name" value="GATOR COMPLEX PROTEIN NPRL3"/>
    <property type="match status" value="1"/>
</dbReference>
<evidence type="ECO:0000256" key="1">
    <source>
        <dbReference type="SAM" id="MobiDB-lite"/>
    </source>
</evidence>
<proteinExistence type="predicted"/>
<evidence type="ECO:0000313" key="2">
    <source>
        <dbReference type="EMBL" id="EJK63497.1"/>
    </source>
</evidence>
<sequence>MGDSSSPSGRGLEVLGIGLVVEEIGKGARLVFRYPASPPPSLASAGERRPRQPRSGAAKKTGNKSERGAYTSDPSRQPCLNDHESSVNLFFDLSSKVLRAELFEDSERDDDHPLVLFSVIVALAPVPPQELKEHRPVQGVSAEDNRVKDSAQPRTDSAYNAIRCVHNNLARLCRVLIREEMRCKYLSRQVSMLLEIHKNYENCFDPDGTTAARRVGAGAPAAKSTETKGPPPLSPVPPDSSTSKTTTNVDTSENVKEMSKLQRREYIQNLIESMLAASPPNDSVDEDSDGTGNQEQVKQQVKQQPSHEHGNIARELAQVFQCLSTHDNGSLLSRAKGHQDGVVYINRHIAVPLENVELAQETREEDKANKTKPFHTLLFVSKTPTELMKGLSSSSLSSVASLKRILPNIKPGLTLHQVAAESCVPLPYVMDIANWLVVNRVCVSTVPVVRENRYACTEEIVQKMSEYTLPFWQRFGNNDCGDSDIPGNMFEVVSMLSNAENLGQALDGCNVDSRDLVYSMAVWLVANGLIRRVERFLFALNEKEKRNFSSRNSSEELIYEELLGEKYLNGAISVSTISYKIGIEPILFEKWIQWAERTNRIVVVTRCPCQSDIV</sequence>
<dbReference type="GO" id="GO:0010508">
    <property type="term" value="P:positive regulation of autophagy"/>
    <property type="evidence" value="ECO:0007669"/>
    <property type="project" value="TreeGrafter"/>
</dbReference>
<dbReference type="OrthoDB" id="18648at2759"/>
<dbReference type="GO" id="GO:0038202">
    <property type="term" value="P:TORC1 signaling"/>
    <property type="evidence" value="ECO:0007669"/>
    <property type="project" value="TreeGrafter"/>
</dbReference>
<dbReference type="Proteomes" id="UP000266841">
    <property type="component" value="Unassembled WGS sequence"/>
</dbReference>
<dbReference type="AlphaFoldDB" id="K0SZ19"/>
<reference evidence="2 3" key="1">
    <citation type="journal article" date="2012" name="Genome Biol.">
        <title>Genome and low-iron response of an oceanic diatom adapted to chronic iron limitation.</title>
        <authorList>
            <person name="Lommer M."/>
            <person name="Specht M."/>
            <person name="Roy A.S."/>
            <person name="Kraemer L."/>
            <person name="Andreson R."/>
            <person name="Gutowska M.A."/>
            <person name="Wolf J."/>
            <person name="Bergner S.V."/>
            <person name="Schilhabel M.B."/>
            <person name="Klostermeier U.C."/>
            <person name="Beiko R.G."/>
            <person name="Rosenstiel P."/>
            <person name="Hippler M."/>
            <person name="Laroche J."/>
        </authorList>
    </citation>
    <scope>NUCLEOTIDE SEQUENCE [LARGE SCALE GENOMIC DNA]</scope>
    <source>
        <strain evidence="2 3">CCMP1005</strain>
    </source>
</reference>
<feature type="compositionally biased region" description="Pro residues" evidence="1">
    <location>
        <begin position="229"/>
        <end position="238"/>
    </location>
</feature>
<accession>K0SZ19</accession>
<name>K0SZ19_THAOC</name>
<feature type="compositionally biased region" description="Low complexity" evidence="1">
    <location>
        <begin position="294"/>
        <end position="304"/>
    </location>
</feature>